<sequence>MLQAGTARAVITSPLTVPHAGWGAQTHVYPDGVHYDLWATVLCLAEGEELVCIADLDLCYLTMPQADRLRERIASALGIDRSRVRISTSHTHAGPFIHSNWYKDHDATLDYIDGLFETVVRCAAEAAQHRVPVRVAAGYGECGIGKRRIQKLDNGRIITGYDPAGATDPTVGTVKIEAEDGTLLASLLHFACHPTTLGPDNKLQSPDYPGVARRVVEQLSGGHCLFLLGAAGDIGPGPEGFRSDYAAVDRMGTILGCEAAKSLLQLETVTPNWQFDRVVESGASLGLWTNKPGVSSDNGRMVVALRTVELPLKPLMPTVDAEQQFLAHQSRMQELIELSGSEDEIRDATYKVKRSHKIWQQSLHYYGQTSASIEAHFVAVSGIVLAGVPVEPFSFTGKQIREASPFACTLFGGYTNGWLGYLPTADQYAVGGYEIETSPFAEGAAEHFANEIIAILHELHHQHASG</sequence>
<keyword evidence="2" id="KW-1185">Reference proteome</keyword>
<dbReference type="RefSeq" id="WP_112885151.1">
    <property type="nucleotide sequence ID" value="NZ_QLUW01000006.1"/>
</dbReference>
<gene>
    <name evidence="1" type="ORF">DL346_25135</name>
</gene>
<evidence type="ECO:0000313" key="1">
    <source>
        <dbReference type="EMBL" id="RAP73567.1"/>
    </source>
</evidence>
<evidence type="ECO:0008006" key="3">
    <source>
        <dbReference type="Google" id="ProtNLM"/>
    </source>
</evidence>
<dbReference type="AlphaFoldDB" id="A0A328TSL0"/>
<dbReference type="EMBL" id="QLUW01000006">
    <property type="protein sequence ID" value="RAP73567.1"/>
    <property type="molecule type" value="Genomic_DNA"/>
</dbReference>
<evidence type="ECO:0000313" key="2">
    <source>
        <dbReference type="Proteomes" id="UP000249260"/>
    </source>
</evidence>
<organism evidence="1 2">
    <name type="scientific">Paenibacillus montanisoli</name>
    <dbReference type="NCBI Taxonomy" id="2081970"/>
    <lineage>
        <taxon>Bacteria</taxon>
        <taxon>Bacillati</taxon>
        <taxon>Bacillota</taxon>
        <taxon>Bacilli</taxon>
        <taxon>Bacillales</taxon>
        <taxon>Paenibacillaceae</taxon>
        <taxon>Paenibacillus</taxon>
    </lineage>
</organism>
<accession>A0A328TSL0</accession>
<reference evidence="1 2" key="1">
    <citation type="submission" date="2018-06" db="EMBL/GenBank/DDBJ databases">
        <title>Paenibacillus montanisoli sp. nov., isolated from mountain area soil.</title>
        <authorList>
            <person name="Wu M."/>
        </authorList>
    </citation>
    <scope>NUCLEOTIDE SEQUENCE [LARGE SCALE GENOMIC DNA]</scope>
    <source>
        <strain evidence="1 2">RA17</strain>
    </source>
</reference>
<name>A0A328TSL0_9BACL</name>
<dbReference type="OrthoDB" id="337762at2"/>
<proteinExistence type="predicted"/>
<dbReference type="Proteomes" id="UP000249260">
    <property type="component" value="Unassembled WGS sequence"/>
</dbReference>
<protein>
    <recommendedName>
        <fullName evidence="3">Neutral/alkaline non-lysosomal ceramidase N-terminal domain-containing protein</fullName>
    </recommendedName>
</protein>
<comment type="caution">
    <text evidence="1">The sequence shown here is derived from an EMBL/GenBank/DDBJ whole genome shotgun (WGS) entry which is preliminary data.</text>
</comment>